<dbReference type="Pfam" id="PF12833">
    <property type="entry name" value="HTH_18"/>
    <property type="match status" value="1"/>
</dbReference>
<dbReference type="EMBL" id="JXJW01000026">
    <property type="protein sequence ID" value="PCS04955.1"/>
    <property type="molecule type" value="Genomic_DNA"/>
</dbReference>
<evidence type="ECO:0000313" key="5">
    <source>
        <dbReference type="EMBL" id="PCS04955.1"/>
    </source>
</evidence>
<proteinExistence type="predicted"/>
<evidence type="ECO:0000256" key="2">
    <source>
        <dbReference type="ARBA" id="ARBA00023125"/>
    </source>
</evidence>
<dbReference type="InterPro" id="IPR037923">
    <property type="entry name" value="HTH-like"/>
</dbReference>
<protein>
    <recommendedName>
        <fullName evidence="4">HTH araC/xylS-type domain-containing protein</fullName>
    </recommendedName>
</protein>
<dbReference type="PANTHER" id="PTHR43280">
    <property type="entry name" value="ARAC-FAMILY TRANSCRIPTIONAL REGULATOR"/>
    <property type="match status" value="1"/>
</dbReference>
<dbReference type="InterPro" id="IPR020449">
    <property type="entry name" value="Tscrpt_reg_AraC-type_HTH"/>
</dbReference>
<gene>
    <name evidence="5" type="ORF">RU86_GL001369</name>
</gene>
<dbReference type="Pfam" id="PF02311">
    <property type="entry name" value="AraC_binding"/>
    <property type="match status" value="1"/>
</dbReference>
<keyword evidence="3" id="KW-0804">Transcription</keyword>
<name>A0A2A5RUQ7_9LACT</name>
<dbReference type="Gene3D" id="1.10.10.60">
    <property type="entry name" value="Homeodomain-like"/>
    <property type="match status" value="2"/>
</dbReference>
<keyword evidence="6" id="KW-1185">Reference proteome</keyword>
<comment type="caution">
    <text evidence="5">The sequence shown here is derived from an EMBL/GenBank/DDBJ whole genome shotgun (WGS) entry which is preliminary data.</text>
</comment>
<keyword evidence="2" id="KW-0238">DNA-binding</keyword>
<dbReference type="PROSITE" id="PS01124">
    <property type="entry name" value="HTH_ARAC_FAMILY_2"/>
    <property type="match status" value="1"/>
</dbReference>
<accession>A0A2A5RUQ7</accession>
<evidence type="ECO:0000256" key="3">
    <source>
        <dbReference type="ARBA" id="ARBA00023163"/>
    </source>
</evidence>
<evidence type="ECO:0000313" key="6">
    <source>
        <dbReference type="Proteomes" id="UP000218282"/>
    </source>
</evidence>
<dbReference type="InterPro" id="IPR014710">
    <property type="entry name" value="RmlC-like_jellyroll"/>
</dbReference>
<dbReference type="Gene3D" id="2.60.120.10">
    <property type="entry name" value="Jelly Rolls"/>
    <property type="match status" value="1"/>
</dbReference>
<evidence type="ECO:0000259" key="4">
    <source>
        <dbReference type="PROSITE" id="PS01124"/>
    </source>
</evidence>
<evidence type="ECO:0000256" key="1">
    <source>
        <dbReference type="ARBA" id="ARBA00023015"/>
    </source>
</evidence>
<dbReference type="GO" id="GO:0003700">
    <property type="term" value="F:DNA-binding transcription factor activity"/>
    <property type="evidence" value="ECO:0007669"/>
    <property type="project" value="InterPro"/>
</dbReference>
<dbReference type="AlphaFoldDB" id="A0A2A5RUQ7"/>
<feature type="domain" description="HTH araC/xylS-type" evidence="4">
    <location>
        <begin position="192"/>
        <end position="290"/>
    </location>
</feature>
<sequence>MALSNRKGYNQIMEHTIYDISSNQWLKSPLIYEYSGISQTLPLHTVGPLKKKTHQIHVVFDGEGTLSINNKLYKIKKGGVFFLPADSYFSYQSDSLAPWSYVWIGFSCDETVLYEIMANSPFATTFSFNADKQVIESLYHHVVSAIMVEGDSFSDALKRNACLYEFMAIIAAINDTYVSFPVAETTINPIAKSAMSYLFQNYFEDISIPEVASYCHIDQSYLIRLFKKQYNLTPKRALILIRLNQAVQLLLYSSLSITDIVYEVGFHSQVVFDRAFKKNFNVSPTEFRQTFLTYENNIIDHREDELLKLVKSKPARPSAT</sequence>
<dbReference type="CDD" id="cd06986">
    <property type="entry name" value="cupin_MmsR-like_N"/>
    <property type="match status" value="1"/>
</dbReference>
<dbReference type="InterPro" id="IPR003313">
    <property type="entry name" value="AraC-bd"/>
</dbReference>
<dbReference type="PRINTS" id="PR00032">
    <property type="entry name" value="HTHARAC"/>
</dbReference>
<dbReference type="InterPro" id="IPR018060">
    <property type="entry name" value="HTH_AraC"/>
</dbReference>
<keyword evidence="1" id="KW-0805">Transcription regulation</keyword>
<dbReference type="SUPFAM" id="SSF46689">
    <property type="entry name" value="Homeodomain-like"/>
    <property type="match status" value="2"/>
</dbReference>
<organism evidence="5 6">
    <name type="scientific">Pseudolactococcus piscium</name>
    <dbReference type="NCBI Taxonomy" id="1364"/>
    <lineage>
        <taxon>Bacteria</taxon>
        <taxon>Bacillati</taxon>
        <taxon>Bacillota</taxon>
        <taxon>Bacilli</taxon>
        <taxon>Lactobacillales</taxon>
        <taxon>Streptococcaceae</taxon>
        <taxon>Pseudolactococcus</taxon>
    </lineage>
</organism>
<dbReference type="InterPro" id="IPR009057">
    <property type="entry name" value="Homeodomain-like_sf"/>
</dbReference>
<dbReference type="PANTHER" id="PTHR43280:SF2">
    <property type="entry name" value="HTH-TYPE TRANSCRIPTIONAL REGULATOR EXSA"/>
    <property type="match status" value="1"/>
</dbReference>
<reference evidence="5 6" key="1">
    <citation type="submission" date="2014-12" db="EMBL/GenBank/DDBJ databases">
        <title>Draft genome sequences of 10 type strains of Lactococcus.</title>
        <authorList>
            <person name="Sun Z."/>
            <person name="Zhong Z."/>
            <person name="Liu W."/>
            <person name="Zhang W."/>
            <person name="Zhang H."/>
        </authorList>
    </citation>
    <scope>NUCLEOTIDE SEQUENCE [LARGE SCALE GENOMIC DNA]</scope>
    <source>
        <strain evidence="5 6">DSM 6634</strain>
    </source>
</reference>
<dbReference type="SMART" id="SM00342">
    <property type="entry name" value="HTH_ARAC"/>
    <property type="match status" value="1"/>
</dbReference>
<dbReference type="Proteomes" id="UP000218282">
    <property type="component" value="Unassembled WGS sequence"/>
</dbReference>
<dbReference type="GO" id="GO:0043565">
    <property type="term" value="F:sequence-specific DNA binding"/>
    <property type="evidence" value="ECO:0007669"/>
    <property type="project" value="InterPro"/>
</dbReference>
<dbReference type="SUPFAM" id="SSF51215">
    <property type="entry name" value="Regulatory protein AraC"/>
    <property type="match status" value="1"/>
</dbReference>